<evidence type="ECO:0000313" key="3">
    <source>
        <dbReference type="EMBL" id="KAH3717933.1"/>
    </source>
</evidence>
<proteinExistence type="predicted"/>
<evidence type="ECO:0000313" key="4">
    <source>
        <dbReference type="Proteomes" id="UP000828390"/>
    </source>
</evidence>
<dbReference type="AlphaFoldDB" id="A0A9D4HHP0"/>
<accession>A0A9D4HHP0</accession>
<sequence>MSINPSDMPSTLALPDTGASSRSLNLSVGSGAESCVTLTTICFSRSPSAKVTVPDTGVKSSPT</sequence>
<evidence type="ECO:0000256" key="1">
    <source>
        <dbReference type="SAM" id="MobiDB-lite"/>
    </source>
</evidence>
<dbReference type="EMBL" id="JAIWYP010000013">
    <property type="protein sequence ID" value="KAH3717829.1"/>
    <property type="molecule type" value="Genomic_DNA"/>
</dbReference>
<protein>
    <submittedName>
        <fullName evidence="2">Uncharacterized protein</fullName>
    </submittedName>
</protein>
<organism evidence="2 4">
    <name type="scientific">Dreissena polymorpha</name>
    <name type="common">Zebra mussel</name>
    <name type="synonym">Mytilus polymorpha</name>
    <dbReference type="NCBI Taxonomy" id="45954"/>
    <lineage>
        <taxon>Eukaryota</taxon>
        <taxon>Metazoa</taxon>
        <taxon>Spiralia</taxon>
        <taxon>Lophotrochozoa</taxon>
        <taxon>Mollusca</taxon>
        <taxon>Bivalvia</taxon>
        <taxon>Autobranchia</taxon>
        <taxon>Heteroconchia</taxon>
        <taxon>Euheterodonta</taxon>
        <taxon>Imparidentia</taxon>
        <taxon>Neoheterodontei</taxon>
        <taxon>Myida</taxon>
        <taxon>Dreissenoidea</taxon>
        <taxon>Dreissenidae</taxon>
        <taxon>Dreissena</taxon>
    </lineage>
</organism>
<name>A0A9D4HHP0_DREPO</name>
<dbReference type="EMBL" id="JAIWYP010000013">
    <property type="protein sequence ID" value="KAH3717933.1"/>
    <property type="molecule type" value="Genomic_DNA"/>
</dbReference>
<gene>
    <name evidence="2" type="ORF">DPMN_060625</name>
    <name evidence="3" type="ORF">DPMN_060729</name>
</gene>
<comment type="caution">
    <text evidence="2">The sequence shown here is derived from an EMBL/GenBank/DDBJ whole genome shotgun (WGS) entry which is preliminary data.</text>
</comment>
<dbReference type="Proteomes" id="UP000828390">
    <property type="component" value="Unassembled WGS sequence"/>
</dbReference>
<keyword evidence="4" id="KW-1185">Reference proteome</keyword>
<reference evidence="2" key="2">
    <citation type="submission" date="2020-11" db="EMBL/GenBank/DDBJ databases">
        <authorList>
            <person name="McCartney M.A."/>
            <person name="Auch B."/>
            <person name="Kono T."/>
            <person name="Mallez S."/>
            <person name="Becker A."/>
            <person name="Gohl D.M."/>
            <person name="Silverstein K.A.T."/>
            <person name="Koren S."/>
            <person name="Bechman K.B."/>
            <person name="Herman A."/>
            <person name="Abrahante J.E."/>
            <person name="Garbe J."/>
        </authorList>
    </citation>
    <scope>NUCLEOTIDE SEQUENCE</scope>
    <source>
        <strain evidence="2">Duluth1</strain>
        <tissue evidence="2">Whole animal</tissue>
    </source>
</reference>
<evidence type="ECO:0000313" key="2">
    <source>
        <dbReference type="EMBL" id="KAH3717829.1"/>
    </source>
</evidence>
<reference evidence="2" key="1">
    <citation type="journal article" date="2019" name="bioRxiv">
        <title>The Genome of the Zebra Mussel, Dreissena polymorpha: A Resource for Invasive Species Research.</title>
        <authorList>
            <person name="McCartney M.A."/>
            <person name="Auch B."/>
            <person name="Kono T."/>
            <person name="Mallez S."/>
            <person name="Zhang Y."/>
            <person name="Obille A."/>
            <person name="Becker A."/>
            <person name="Abrahante J.E."/>
            <person name="Garbe J."/>
            <person name="Badalamenti J.P."/>
            <person name="Herman A."/>
            <person name="Mangelson H."/>
            <person name="Liachko I."/>
            <person name="Sullivan S."/>
            <person name="Sone E.D."/>
            <person name="Koren S."/>
            <person name="Silverstein K.A.T."/>
            <person name="Beckman K.B."/>
            <person name="Gohl D.M."/>
        </authorList>
    </citation>
    <scope>NUCLEOTIDE SEQUENCE</scope>
    <source>
        <strain evidence="2">Duluth1</strain>
        <tissue evidence="2">Whole animal</tissue>
    </source>
</reference>
<feature type="region of interest" description="Disordered" evidence="1">
    <location>
        <begin position="1"/>
        <end position="25"/>
    </location>
</feature>